<dbReference type="PANTHER" id="PTHR34235">
    <property type="entry name" value="SLR1203 PROTEIN-RELATED"/>
    <property type="match status" value="1"/>
</dbReference>
<dbReference type="Gene3D" id="1.20.1220.20">
    <property type="entry name" value="Uncharcterised protein PF01724"/>
    <property type="match status" value="1"/>
</dbReference>
<dbReference type="InterPro" id="IPR002636">
    <property type="entry name" value="DUF29"/>
</dbReference>
<evidence type="ECO:0008006" key="3">
    <source>
        <dbReference type="Google" id="ProtNLM"/>
    </source>
</evidence>
<dbReference type="AlphaFoldDB" id="B0JU60"/>
<dbReference type="HOGENOM" id="CLU_116670_1_0_3"/>
<dbReference type="STRING" id="449447.MAE_14260"/>
<accession>B0JU60</accession>
<protein>
    <recommendedName>
        <fullName evidence="3">DUF29 domain-containing protein</fullName>
    </recommendedName>
</protein>
<dbReference type="EMBL" id="AP009552">
    <property type="protein sequence ID" value="BAG01248.1"/>
    <property type="molecule type" value="Genomic_DNA"/>
</dbReference>
<dbReference type="eggNOG" id="COG2442">
    <property type="taxonomic scope" value="Bacteria"/>
</dbReference>
<dbReference type="Pfam" id="PF01724">
    <property type="entry name" value="DUF29"/>
    <property type="match status" value="1"/>
</dbReference>
<organism evidence="1 2">
    <name type="scientific">Microcystis aeruginosa (strain NIES-843 / IAM M-2473)</name>
    <dbReference type="NCBI Taxonomy" id="449447"/>
    <lineage>
        <taxon>Bacteria</taxon>
        <taxon>Bacillati</taxon>
        <taxon>Cyanobacteriota</taxon>
        <taxon>Cyanophyceae</taxon>
        <taxon>Oscillatoriophycideae</taxon>
        <taxon>Chroococcales</taxon>
        <taxon>Microcystaceae</taxon>
        <taxon>Microcystis</taxon>
    </lineage>
</organism>
<sequence>MQCDLFERQSSALRDFVPHRYENCYNIESRLVFTCGSSFMTRATETATPTLYEEDFYLWLKTTAEQLKKGQFAEVDLDNLIEEIESMGRSERHALKSLLTRLLEHLLKLTYWQSERDRNGNHWNGEINNFRAEIQDLLEDSPSLKPYLREIFEPSYHTALEAVRKKMGLSPGGLPSQIIFNLEQVLDDQWLPIDWE</sequence>
<dbReference type="EnsemblBacteria" id="BAG01248">
    <property type="protein sequence ID" value="BAG01248"/>
    <property type="gene ID" value="MAE_14260"/>
</dbReference>
<dbReference type="PANTHER" id="PTHR34235:SF3">
    <property type="entry name" value="SLR1203 PROTEIN"/>
    <property type="match status" value="1"/>
</dbReference>
<proteinExistence type="predicted"/>
<dbReference type="PaxDb" id="449447-MAE_14260"/>
<dbReference type="Proteomes" id="UP000001510">
    <property type="component" value="Chromosome"/>
</dbReference>
<evidence type="ECO:0000313" key="1">
    <source>
        <dbReference type="EMBL" id="BAG01248.1"/>
    </source>
</evidence>
<name>B0JU60_MICAN</name>
<evidence type="ECO:0000313" key="2">
    <source>
        <dbReference type="Proteomes" id="UP000001510"/>
    </source>
</evidence>
<gene>
    <name evidence="1" type="ordered locus">MAE_14260</name>
</gene>
<keyword evidence="2" id="KW-1185">Reference proteome</keyword>
<dbReference type="KEGG" id="mar:MAE_14260"/>
<reference evidence="1 2" key="1">
    <citation type="journal article" date="2007" name="DNA Res.">
        <title>Complete genomic structure of the bloom-forming toxic cyanobacterium Microcystis aeruginosa NIES-843.</title>
        <authorList>
            <person name="Kaneko T."/>
            <person name="Nakajima N."/>
            <person name="Okamoto S."/>
            <person name="Suzuki I."/>
            <person name="Tanabe Y."/>
            <person name="Tamaoki M."/>
            <person name="Nakamura Y."/>
            <person name="Kasai F."/>
            <person name="Watanabe A."/>
            <person name="Kawashima K."/>
            <person name="Kishida Y."/>
            <person name="Ono A."/>
            <person name="Shimizu Y."/>
            <person name="Takahashi C."/>
            <person name="Minami C."/>
            <person name="Fujishiro T."/>
            <person name="Kohara M."/>
            <person name="Katoh M."/>
            <person name="Nakazaki N."/>
            <person name="Nakayama S."/>
            <person name="Yamada M."/>
            <person name="Tabata S."/>
            <person name="Watanabe M.M."/>
        </authorList>
    </citation>
    <scope>NUCLEOTIDE SEQUENCE [LARGE SCALE GENOMIC DNA]</scope>
    <source>
        <strain evidence="2">NIES-843 / IAM M-247</strain>
    </source>
</reference>